<proteinExistence type="predicted"/>
<comment type="caution">
    <text evidence="1">The sequence shown here is derived from an EMBL/GenBank/DDBJ whole genome shotgun (WGS) entry which is preliminary data.</text>
</comment>
<dbReference type="AlphaFoldDB" id="A0A1V1NX52"/>
<reference evidence="2" key="1">
    <citation type="submission" date="2012-11" db="EMBL/GenBank/DDBJ databases">
        <authorList>
            <person name="Lucero-Rivera Y.E."/>
            <person name="Tovar-Ramirez D."/>
        </authorList>
    </citation>
    <scope>NUCLEOTIDE SEQUENCE [LARGE SCALE GENOMIC DNA]</scope>
    <source>
        <strain evidence="2">Araruama</strain>
    </source>
</reference>
<sequence length="290" mass="33776">MNWPIKIQGRLLAKKDVDEIRKLIKGNPLWHRTRLSREICSLWNWHRPDGQIKDMACRELLRKVESLGLIILPPKQRSGPVKMPAIKTVNVNRNLLSCRLSDVKPVKIIDARSSSEYDQSFNYLIKEFHYLSYKRPVGQNMKYLIVGSKGRLLGCILFGAAAWKSADRDIWIGWSMNEREQNLGLICNNTRFLIFPWVKIPHLASHALGACLKRLSEDWKHRYGTEIVLVETFVDTRLYSGTCYKAANWQKIGQTKGRGRQDRNRKNKVSIKDILVFPLHRNFRNRLIQA</sequence>
<dbReference type="EMBL" id="ATBP01001545">
    <property type="protein sequence ID" value="ETR67134.1"/>
    <property type="molecule type" value="Genomic_DNA"/>
</dbReference>
<organism evidence="1 2">
    <name type="scientific">Candidatus Magnetoglobus multicellularis str. Araruama</name>
    <dbReference type="NCBI Taxonomy" id="890399"/>
    <lineage>
        <taxon>Bacteria</taxon>
        <taxon>Pseudomonadati</taxon>
        <taxon>Thermodesulfobacteriota</taxon>
        <taxon>Desulfobacteria</taxon>
        <taxon>Desulfobacterales</taxon>
        <taxon>Desulfobacteraceae</taxon>
        <taxon>Candidatus Magnetoglobus</taxon>
    </lineage>
</organism>
<name>A0A1V1NX52_9BACT</name>
<dbReference type="Proteomes" id="UP000189670">
    <property type="component" value="Unassembled WGS sequence"/>
</dbReference>
<evidence type="ECO:0000313" key="2">
    <source>
        <dbReference type="Proteomes" id="UP000189670"/>
    </source>
</evidence>
<dbReference type="InterPro" id="IPR025639">
    <property type="entry name" value="DruA"/>
</dbReference>
<protein>
    <submittedName>
        <fullName evidence="1">Uncharacterized protein</fullName>
    </submittedName>
</protein>
<accession>A0A1V1NX52</accession>
<gene>
    <name evidence="1" type="ORF">OMM_05305</name>
</gene>
<evidence type="ECO:0000313" key="1">
    <source>
        <dbReference type="EMBL" id="ETR67134.1"/>
    </source>
</evidence>
<dbReference type="Pfam" id="PF14236">
    <property type="entry name" value="DruA"/>
    <property type="match status" value="1"/>
</dbReference>